<dbReference type="EMBL" id="FMKA01000005">
    <property type="protein sequence ID" value="SCP96674.1"/>
    <property type="molecule type" value="Genomic_DNA"/>
</dbReference>
<dbReference type="AlphaFoldDB" id="A0A1D3TSB1"/>
<sequence length="199" mass="22159">MKKMCVLTLTILIMAVFAGCSMKAFDADEDTVYVQKKGTVIGAIVEKFEKDYYDAEELEEMINSEVAEYNGTTERKSLEVASFEVASKMVKLFINYETAEDYAAFNNTNFFAGTVDEAVAAGYEFDGKFTDAKDKDASVNAKKDILKQAEYNVVILEEQINVQIDGEILYVSENTELLAKNLAKVAEGSEGLAYIVYEK</sequence>
<organism evidence="2 3">
    <name type="scientific">Anaerobium acetethylicum</name>
    <dbReference type="NCBI Taxonomy" id="1619234"/>
    <lineage>
        <taxon>Bacteria</taxon>
        <taxon>Bacillati</taxon>
        <taxon>Bacillota</taxon>
        <taxon>Clostridia</taxon>
        <taxon>Lachnospirales</taxon>
        <taxon>Lachnospiraceae</taxon>
        <taxon>Anaerobium</taxon>
    </lineage>
</organism>
<dbReference type="STRING" id="1619234.SAMN05421730_1005165"/>
<feature type="signal peptide" evidence="1">
    <location>
        <begin position="1"/>
        <end position="18"/>
    </location>
</feature>
<evidence type="ECO:0000313" key="3">
    <source>
        <dbReference type="Proteomes" id="UP000199315"/>
    </source>
</evidence>
<feature type="chain" id="PRO_5039588178" evidence="1">
    <location>
        <begin position="19"/>
        <end position="199"/>
    </location>
</feature>
<dbReference type="Proteomes" id="UP000199315">
    <property type="component" value="Unassembled WGS sequence"/>
</dbReference>
<protein>
    <submittedName>
        <fullName evidence="2">Uncharacterized protein</fullName>
    </submittedName>
</protein>
<accession>A0A1D3TSB1</accession>
<dbReference type="RefSeq" id="WP_091232075.1">
    <property type="nucleotide sequence ID" value="NZ_FMKA01000005.1"/>
</dbReference>
<dbReference type="PROSITE" id="PS51257">
    <property type="entry name" value="PROKAR_LIPOPROTEIN"/>
    <property type="match status" value="1"/>
</dbReference>
<reference evidence="2 3" key="1">
    <citation type="submission" date="2016-09" db="EMBL/GenBank/DDBJ databases">
        <authorList>
            <person name="Capua I."/>
            <person name="De Benedictis P."/>
            <person name="Joannis T."/>
            <person name="Lombin L.H."/>
            <person name="Cattoli G."/>
        </authorList>
    </citation>
    <scope>NUCLEOTIDE SEQUENCE [LARGE SCALE GENOMIC DNA]</scope>
    <source>
        <strain evidence="2 3">GluBS11</strain>
    </source>
</reference>
<keyword evidence="1" id="KW-0732">Signal</keyword>
<proteinExistence type="predicted"/>
<evidence type="ECO:0000313" key="2">
    <source>
        <dbReference type="EMBL" id="SCP96674.1"/>
    </source>
</evidence>
<dbReference type="OrthoDB" id="1956182at2"/>
<evidence type="ECO:0000256" key="1">
    <source>
        <dbReference type="SAM" id="SignalP"/>
    </source>
</evidence>
<name>A0A1D3TSB1_9FIRM</name>
<gene>
    <name evidence="2" type="ORF">SAMN05421730_1005165</name>
</gene>
<keyword evidence="3" id="KW-1185">Reference proteome</keyword>